<keyword evidence="2" id="KW-1185">Reference proteome</keyword>
<dbReference type="AlphaFoldDB" id="J0L8W8"/>
<sequence>MAEYTTAFNEVHSRRAVPHRGPQRRDAVAFDICKRVECVEWIIILDLPPHIQFRLRELGSAEILFDVAMSLRLFPDDEAGAVRAEFDAVIVFLRGHGVVRALDVNSLELLRELDSLREALRLLPLVHTDVFQAQRHGAEHADFDEVPVIAFTLAERDREGKYQQLRFGLEDVCPVMLLSLDLARRVRVDAAKQPCRKDPSAPHSLLQHLFCYPIRGPPWRLSVDA</sequence>
<dbReference type="EMBL" id="JH688629">
    <property type="protein sequence ID" value="EJD32816.1"/>
    <property type="molecule type" value="Genomic_DNA"/>
</dbReference>
<evidence type="ECO:0000313" key="1">
    <source>
        <dbReference type="EMBL" id="EJD32816.1"/>
    </source>
</evidence>
<evidence type="ECO:0000313" key="2">
    <source>
        <dbReference type="Proteomes" id="UP000006514"/>
    </source>
</evidence>
<dbReference type="Proteomes" id="UP000006514">
    <property type="component" value="Unassembled WGS sequence"/>
</dbReference>
<gene>
    <name evidence="1" type="ORF">AURDEDRAFT_131986</name>
</gene>
<dbReference type="KEGG" id="adl:AURDEDRAFT_131986"/>
<name>J0L8W8_AURST</name>
<dbReference type="InParanoid" id="J0L8W8"/>
<proteinExistence type="predicted"/>
<protein>
    <submittedName>
        <fullName evidence="1">Uncharacterized protein</fullName>
    </submittedName>
</protein>
<organism evidence="1 2">
    <name type="scientific">Auricularia subglabra (strain TFB-10046 / SS5)</name>
    <name type="common">White-rot fungus</name>
    <name type="synonym">Auricularia delicata (strain TFB10046)</name>
    <dbReference type="NCBI Taxonomy" id="717982"/>
    <lineage>
        <taxon>Eukaryota</taxon>
        <taxon>Fungi</taxon>
        <taxon>Dikarya</taxon>
        <taxon>Basidiomycota</taxon>
        <taxon>Agaricomycotina</taxon>
        <taxon>Agaricomycetes</taxon>
        <taxon>Auriculariales</taxon>
        <taxon>Auriculariaceae</taxon>
        <taxon>Auricularia</taxon>
    </lineage>
</organism>
<reference evidence="2" key="1">
    <citation type="journal article" date="2012" name="Science">
        <title>The Paleozoic origin of enzymatic lignin decomposition reconstructed from 31 fungal genomes.</title>
        <authorList>
            <person name="Floudas D."/>
            <person name="Binder M."/>
            <person name="Riley R."/>
            <person name="Barry K."/>
            <person name="Blanchette R.A."/>
            <person name="Henrissat B."/>
            <person name="Martinez A.T."/>
            <person name="Otillar R."/>
            <person name="Spatafora J.W."/>
            <person name="Yadav J.S."/>
            <person name="Aerts A."/>
            <person name="Benoit I."/>
            <person name="Boyd A."/>
            <person name="Carlson A."/>
            <person name="Copeland A."/>
            <person name="Coutinho P.M."/>
            <person name="de Vries R.P."/>
            <person name="Ferreira P."/>
            <person name="Findley K."/>
            <person name="Foster B."/>
            <person name="Gaskell J."/>
            <person name="Glotzer D."/>
            <person name="Gorecki P."/>
            <person name="Heitman J."/>
            <person name="Hesse C."/>
            <person name="Hori C."/>
            <person name="Igarashi K."/>
            <person name="Jurgens J.A."/>
            <person name="Kallen N."/>
            <person name="Kersten P."/>
            <person name="Kohler A."/>
            <person name="Kuees U."/>
            <person name="Kumar T.K.A."/>
            <person name="Kuo A."/>
            <person name="LaButti K."/>
            <person name="Larrondo L.F."/>
            <person name="Lindquist E."/>
            <person name="Ling A."/>
            <person name="Lombard V."/>
            <person name="Lucas S."/>
            <person name="Lundell T."/>
            <person name="Martin R."/>
            <person name="McLaughlin D.J."/>
            <person name="Morgenstern I."/>
            <person name="Morin E."/>
            <person name="Murat C."/>
            <person name="Nagy L.G."/>
            <person name="Nolan M."/>
            <person name="Ohm R.A."/>
            <person name="Patyshakuliyeva A."/>
            <person name="Rokas A."/>
            <person name="Ruiz-Duenas F.J."/>
            <person name="Sabat G."/>
            <person name="Salamov A."/>
            <person name="Samejima M."/>
            <person name="Schmutz J."/>
            <person name="Slot J.C."/>
            <person name="St John F."/>
            <person name="Stenlid J."/>
            <person name="Sun H."/>
            <person name="Sun S."/>
            <person name="Syed K."/>
            <person name="Tsang A."/>
            <person name="Wiebenga A."/>
            <person name="Young D."/>
            <person name="Pisabarro A."/>
            <person name="Eastwood D.C."/>
            <person name="Martin F."/>
            <person name="Cullen D."/>
            <person name="Grigoriev I.V."/>
            <person name="Hibbett D.S."/>
        </authorList>
    </citation>
    <scope>NUCLEOTIDE SEQUENCE [LARGE SCALE GENOMIC DNA]</scope>
    <source>
        <strain evidence="2">TFB10046</strain>
    </source>
</reference>
<accession>J0L8W8</accession>